<sequence>MQKNIITYPNLSLKNYDKSIPKPAADIWLNNLLTELNWVKGEIKLFGKVIKIPRLQSWYADPGCNYKYSGKFLERNTWNPTLIEIKNSIEAITSEKYNSVLANYYRDGNDSMGWHSDDESMLKKDSAIASLSLGENRPLHFKHKNQAISFNIDQSHGSVIVMDGETQKYWKHSIKKSKKSMQPRLNLTFRTIITA</sequence>
<dbReference type="InterPro" id="IPR037151">
    <property type="entry name" value="AlkB-like_sf"/>
</dbReference>
<dbReference type="PANTHER" id="PTHR31212:SF4">
    <property type="entry name" value="ALPHA-KETOGLUTARATE-DEPENDENT DIOXYGENASE ALKB HOMOLOG 3"/>
    <property type="match status" value="1"/>
</dbReference>
<dbReference type="GO" id="GO:0006307">
    <property type="term" value="P:DNA alkylation repair"/>
    <property type="evidence" value="ECO:0007669"/>
    <property type="project" value="InterPro"/>
</dbReference>
<organism evidence="10 11">
    <name type="scientific">SAR86 cluster bacterium</name>
    <dbReference type="NCBI Taxonomy" id="2030880"/>
    <lineage>
        <taxon>Bacteria</taxon>
        <taxon>Pseudomonadati</taxon>
        <taxon>Pseudomonadota</taxon>
        <taxon>Gammaproteobacteria</taxon>
        <taxon>SAR86 cluster</taxon>
    </lineage>
</organism>
<comment type="caution">
    <text evidence="10">The sequence shown here is derived from an EMBL/GenBank/DDBJ whole genome shotgun (WGS) entry which is preliminary data.</text>
</comment>
<evidence type="ECO:0000256" key="7">
    <source>
        <dbReference type="ARBA" id="ARBA00023004"/>
    </source>
</evidence>
<gene>
    <name evidence="10" type="ORF">DBW92_02910</name>
</gene>
<keyword evidence="3" id="KW-0227">DNA damage</keyword>
<dbReference type="InterPro" id="IPR005123">
    <property type="entry name" value="Oxoglu/Fe-dep_dioxygenase_dom"/>
</dbReference>
<keyword evidence="4" id="KW-0460">Magnesium</keyword>
<dbReference type="GO" id="GO:0046872">
    <property type="term" value="F:metal ion binding"/>
    <property type="evidence" value="ECO:0007669"/>
    <property type="project" value="UniProtKB-KW"/>
</dbReference>
<reference evidence="10 11" key="1">
    <citation type="journal article" date="2018" name="Microbiome">
        <title>Fine metagenomic profile of the Mediterranean stratified and mixed water columns revealed by assembly and recruitment.</title>
        <authorList>
            <person name="Haro-Moreno J.M."/>
            <person name="Lopez-Perez M."/>
            <person name="De La Torre J.R."/>
            <person name="Picazo A."/>
            <person name="Camacho A."/>
            <person name="Rodriguez-Valera F."/>
        </authorList>
    </citation>
    <scope>NUCLEOTIDE SEQUENCE [LARGE SCALE GENOMIC DNA]</scope>
    <source>
        <strain evidence="10">MED-G78</strain>
    </source>
</reference>
<dbReference type="Gene3D" id="2.60.120.590">
    <property type="entry name" value="Alpha-ketoglutarate-dependent dioxygenase AlkB-like"/>
    <property type="match status" value="1"/>
</dbReference>
<evidence type="ECO:0000256" key="6">
    <source>
        <dbReference type="ARBA" id="ARBA00023002"/>
    </source>
</evidence>
<dbReference type="PROSITE" id="PS51471">
    <property type="entry name" value="FE2OG_OXY"/>
    <property type="match status" value="1"/>
</dbReference>
<keyword evidence="2" id="KW-0479">Metal-binding</keyword>
<keyword evidence="6" id="KW-0560">Oxidoreductase</keyword>
<feature type="domain" description="Fe2OG dioxygenase" evidence="9">
    <location>
        <begin position="96"/>
        <end position="193"/>
    </location>
</feature>
<protein>
    <submittedName>
        <fullName evidence="10">Alpha-ketoglutarate-dependent dioxygenase AlkB</fullName>
    </submittedName>
</protein>
<dbReference type="InterPro" id="IPR032854">
    <property type="entry name" value="ALKBH3"/>
</dbReference>
<evidence type="ECO:0000256" key="1">
    <source>
        <dbReference type="ARBA" id="ARBA00001954"/>
    </source>
</evidence>
<dbReference type="InterPro" id="IPR027450">
    <property type="entry name" value="AlkB-like"/>
</dbReference>
<dbReference type="AlphaFoldDB" id="A0A368C632"/>
<evidence type="ECO:0000256" key="5">
    <source>
        <dbReference type="ARBA" id="ARBA00022964"/>
    </source>
</evidence>
<evidence type="ECO:0000313" key="11">
    <source>
        <dbReference type="Proteomes" id="UP000252915"/>
    </source>
</evidence>
<dbReference type="GO" id="GO:0140097">
    <property type="term" value="F:catalytic activity, acting on DNA"/>
    <property type="evidence" value="ECO:0007669"/>
    <property type="project" value="UniProtKB-ARBA"/>
</dbReference>
<dbReference type="PANTHER" id="PTHR31212">
    <property type="entry name" value="ALPHA-KETOGLUTARATE-DEPENDENT DIOXYGENASE ALKB HOMOLOG 3"/>
    <property type="match status" value="1"/>
</dbReference>
<evidence type="ECO:0000256" key="8">
    <source>
        <dbReference type="ARBA" id="ARBA00023204"/>
    </source>
</evidence>
<dbReference type="FunFam" id="2.60.120.590:FF:000004">
    <property type="entry name" value="DNA oxidative demethylase ALKBH2"/>
    <property type="match status" value="1"/>
</dbReference>
<keyword evidence="8" id="KW-0234">DNA repair</keyword>
<evidence type="ECO:0000259" key="9">
    <source>
        <dbReference type="PROSITE" id="PS51471"/>
    </source>
</evidence>
<proteinExistence type="predicted"/>
<evidence type="ECO:0000256" key="4">
    <source>
        <dbReference type="ARBA" id="ARBA00022842"/>
    </source>
</evidence>
<dbReference type="GO" id="GO:0016705">
    <property type="term" value="F:oxidoreductase activity, acting on paired donors, with incorporation or reduction of molecular oxygen"/>
    <property type="evidence" value="ECO:0007669"/>
    <property type="project" value="UniProtKB-ARBA"/>
</dbReference>
<dbReference type="GO" id="GO:0051213">
    <property type="term" value="F:dioxygenase activity"/>
    <property type="evidence" value="ECO:0007669"/>
    <property type="project" value="UniProtKB-KW"/>
</dbReference>
<dbReference type="EMBL" id="QOPI01000013">
    <property type="protein sequence ID" value="RCL44567.1"/>
    <property type="molecule type" value="Genomic_DNA"/>
</dbReference>
<dbReference type="GO" id="GO:0016787">
    <property type="term" value="F:hydrolase activity"/>
    <property type="evidence" value="ECO:0007669"/>
    <property type="project" value="UniProtKB-ARBA"/>
</dbReference>
<keyword evidence="7" id="KW-0408">Iron</keyword>
<name>A0A368C632_9GAMM</name>
<dbReference type="Proteomes" id="UP000252915">
    <property type="component" value="Unassembled WGS sequence"/>
</dbReference>
<comment type="cofactor">
    <cofactor evidence="1">
        <name>Fe(2+)</name>
        <dbReference type="ChEBI" id="CHEBI:29033"/>
    </cofactor>
</comment>
<dbReference type="Pfam" id="PF13532">
    <property type="entry name" value="2OG-FeII_Oxy_2"/>
    <property type="match status" value="1"/>
</dbReference>
<dbReference type="GO" id="GO:0032451">
    <property type="term" value="F:demethylase activity"/>
    <property type="evidence" value="ECO:0007669"/>
    <property type="project" value="UniProtKB-ARBA"/>
</dbReference>
<accession>A0A368C632</accession>
<evidence type="ECO:0000256" key="2">
    <source>
        <dbReference type="ARBA" id="ARBA00022723"/>
    </source>
</evidence>
<evidence type="ECO:0000313" key="10">
    <source>
        <dbReference type="EMBL" id="RCL44567.1"/>
    </source>
</evidence>
<evidence type="ECO:0000256" key="3">
    <source>
        <dbReference type="ARBA" id="ARBA00022763"/>
    </source>
</evidence>
<keyword evidence="5 10" id="KW-0223">Dioxygenase</keyword>
<dbReference type="SUPFAM" id="SSF51197">
    <property type="entry name" value="Clavaminate synthase-like"/>
    <property type="match status" value="1"/>
</dbReference>